<dbReference type="OrthoDB" id="528778at2"/>
<sequence>MGKRIFGVVDGCPETHAAEPAGTLYQALLGTAYADLPAEVQKLHGETGTRVWQGEAEVTGGATILHRLIARILGFPTRSGTTPLAVHFNAKGPRETWTRDFDGEVMVTHQSRGTGRDAHLLVERFGKLTVSLALVVEGDRLRLAPRHWRLMGLPMPRFLLPGGESYETGHDGRFRFHVDVRLPLLGRLVRYRGWLTRAAGDTLGP</sequence>
<keyword evidence="2" id="KW-0812">Transmembrane</keyword>
<dbReference type="InterPro" id="IPR025311">
    <property type="entry name" value="DUF4166"/>
</dbReference>
<dbReference type="STRING" id="1675527.AIOL_003984"/>
<dbReference type="AlphaFoldDB" id="A0A0J9GZT1"/>
<dbReference type="RefSeq" id="WP_049644547.1">
    <property type="nucleotide sequence ID" value="NZ_LFTY01000002.1"/>
</dbReference>
<reference evidence="2 3" key="1">
    <citation type="submission" date="2015-06" db="EMBL/GenBank/DDBJ databases">
        <title>Draft genome sequence of an Alphaproteobacteria species associated to the Mediterranean sponge Oscarella lobularis.</title>
        <authorList>
            <person name="Jourda C."/>
            <person name="Santini S."/>
            <person name="Claverie J.-M."/>
        </authorList>
    </citation>
    <scope>NUCLEOTIDE SEQUENCE [LARGE SCALE GENOMIC DNA]</scope>
    <source>
        <strain evidence="2">IGS</strain>
    </source>
</reference>
<evidence type="ECO:0000313" key="3">
    <source>
        <dbReference type="Proteomes" id="UP000037178"/>
    </source>
</evidence>
<protein>
    <submittedName>
        <fullName evidence="2">Putative transmembrane protein</fullName>
    </submittedName>
</protein>
<comment type="caution">
    <text evidence="2">The sequence shown here is derived from an EMBL/GenBank/DDBJ whole genome shotgun (WGS) entry which is preliminary data.</text>
</comment>
<keyword evidence="2" id="KW-0472">Membrane</keyword>
<keyword evidence="3" id="KW-1185">Reference proteome</keyword>
<dbReference type="Proteomes" id="UP000037178">
    <property type="component" value="Unassembled WGS sequence"/>
</dbReference>
<evidence type="ECO:0000313" key="2">
    <source>
        <dbReference type="EMBL" id="KMW59003.1"/>
    </source>
</evidence>
<proteinExistence type="predicted"/>
<organism evidence="2 3">
    <name type="scientific">Candidatus Rhodobacter oscarellae</name>
    <dbReference type="NCBI Taxonomy" id="1675527"/>
    <lineage>
        <taxon>Bacteria</taxon>
        <taxon>Pseudomonadati</taxon>
        <taxon>Pseudomonadota</taxon>
        <taxon>Alphaproteobacteria</taxon>
        <taxon>Rhodobacterales</taxon>
        <taxon>Rhodobacter group</taxon>
        <taxon>Rhodobacter</taxon>
    </lineage>
</organism>
<feature type="domain" description="DUF4166" evidence="1">
    <location>
        <begin position="36"/>
        <end position="195"/>
    </location>
</feature>
<accession>A0A0J9GZT1</accession>
<gene>
    <name evidence="2" type="ORF">AIOL_003984</name>
</gene>
<name>A0A0J9GZT1_9RHOB</name>
<dbReference type="Pfam" id="PF13761">
    <property type="entry name" value="DUF4166"/>
    <property type="match status" value="1"/>
</dbReference>
<dbReference type="PATRIC" id="fig|1675527.3.peg.4176"/>
<dbReference type="EMBL" id="LFTY01000002">
    <property type="protein sequence ID" value="KMW59003.1"/>
    <property type="molecule type" value="Genomic_DNA"/>
</dbReference>
<evidence type="ECO:0000259" key="1">
    <source>
        <dbReference type="Pfam" id="PF13761"/>
    </source>
</evidence>